<keyword evidence="2" id="KW-1003">Cell membrane</keyword>
<evidence type="ECO:0000256" key="2">
    <source>
        <dbReference type="ARBA" id="ARBA00022475"/>
    </source>
</evidence>
<name>A0A212LA47_9HYPH</name>
<dbReference type="GO" id="GO:0022857">
    <property type="term" value="F:transmembrane transporter activity"/>
    <property type="evidence" value="ECO:0007669"/>
    <property type="project" value="InterPro"/>
</dbReference>
<keyword evidence="3 6" id="KW-0812">Transmembrane</keyword>
<evidence type="ECO:0000256" key="3">
    <source>
        <dbReference type="ARBA" id="ARBA00022692"/>
    </source>
</evidence>
<evidence type="ECO:0000256" key="4">
    <source>
        <dbReference type="ARBA" id="ARBA00022989"/>
    </source>
</evidence>
<dbReference type="AlphaFoldDB" id="A0A212LA47"/>
<evidence type="ECO:0008006" key="8">
    <source>
        <dbReference type="Google" id="ProtNLM"/>
    </source>
</evidence>
<dbReference type="Gene3D" id="1.10.3730.20">
    <property type="match status" value="1"/>
</dbReference>
<feature type="transmembrane region" description="Helical" evidence="6">
    <location>
        <begin position="99"/>
        <end position="117"/>
    </location>
</feature>
<feature type="transmembrane region" description="Helical" evidence="6">
    <location>
        <begin position="40"/>
        <end position="65"/>
    </location>
</feature>
<sequence>MIGGLTAAQIGVIGFCILTETGREVCFKLAARKYAFGVKVFLNPITTLGVIFWFVELVAWCWVLGAAPLSIAFPLMSASYATIALAGAVLLGERINRRHALGVAMVIIGVATVGSAGI</sequence>
<evidence type="ECO:0000256" key="6">
    <source>
        <dbReference type="SAM" id="Phobius"/>
    </source>
</evidence>
<comment type="subcellular location">
    <subcellularLocation>
        <location evidence="1">Cell membrane</location>
        <topology evidence="1">Multi-pass membrane protein</topology>
    </subcellularLocation>
</comment>
<evidence type="ECO:0000256" key="1">
    <source>
        <dbReference type="ARBA" id="ARBA00004651"/>
    </source>
</evidence>
<dbReference type="EMBL" id="FMJD01000005">
    <property type="protein sequence ID" value="SCM74199.1"/>
    <property type="molecule type" value="Genomic_DNA"/>
</dbReference>
<dbReference type="PANTHER" id="PTHR30561">
    <property type="entry name" value="SMR FAMILY PROTON-DEPENDENT DRUG EFFLUX TRANSPORTER SUGE"/>
    <property type="match status" value="1"/>
</dbReference>
<dbReference type="InterPro" id="IPR037185">
    <property type="entry name" value="EmrE-like"/>
</dbReference>
<evidence type="ECO:0000256" key="5">
    <source>
        <dbReference type="ARBA" id="ARBA00023136"/>
    </source>
</evidence>
<proteinExistence type="predicted"/>
<dbReference type="InterPro" id="IPR000390">
    <property type="entry name" value="Small_drug/metabolite_transptr"/>
</dbReference>
<accession>A0A212LA47</accession>
<protein>
    <recommendedName>
        <fullName evidence="8">EamA domain-containing protein</fullName>
    </recommendedName>
</protein>
<keyword evidence="4 6" id="KW-1133">Transmembrane helix</keyword>
<reference evidence="7" key="1">
    <citation type="submission" date="2016-08" db="EMBL/GenBank/DDBJ databases">
        <authorList>
            <person name="Seilhamer J.J."/>
        </authorList>
    </citation>
    <scope>NUCLEOTIDE SEQUENCE</scope>
    <source>
        <strain evidence="7">86</strain>
    </source>
</reference>
<evidence type="ECO:0000313" key="7">
    <source>
        <dbReference type="EMBL" id="SCM74199.1"/>
    </source>
</evidence>
<dbReference type="GO" id="GO:0005886">
    <property type="term" value="C:plasma membrane"/>
    <property type="evidence" value="ECO:0007669"/>
    <property type="project" value="UniProtKB-SubCell"/>
</dbReference>
<keyword evidence="5 6" id="KW-0472">Membrane</keyword>
<dbReference type="PANTHER" id="PTHR30561:SF9">
    <property type="entry name" value="4-AMINO-4-DEOXY-L-ARABINOSE-PHOSPHOUNDECAPRENOL FLIPPASE SUBUNIT ARNF-RELATED"/>
    <property type="match status" value="1"/>
</dbReference>
<dbReference type="SUPFAM" id="SSF103481">
    <property type="entry name" value="Multidrug resistance efflux transporter EmrE"/>
    <property type="match status" value="1"/>
</dbReference>
<feature type="transmembrane region" description="Helical" evidence="6">
    <location>
        <begin position="71"/>
        <end position="92"/>
    </location>
</feature>
<organism evidence="7">
    <name type="scientific">uncultured Pleomorphomonas sp</name>
    <dbReference type="NCBI Taxonomy" id="442121"/>
    <lineage>
        <taxon>Bacteria</taxon>
        <taxon>Pseudomonadati</taxon>
        <taxon>Pseudomonadota</taxon>
        <taxon>Alphaproteobacteria</taxon>
        <taxon>Hyphomicrobiales</taxon>
        <taxon>Pleomorphomonadaceae</taxon>
        <taxon>Pleomorphomonas</taxon>
        <taxon>environmental samples</taxon>
    </lineage>
</organism>
<gene>
    <name evidence="7" type="ORF">KL86PLE_130126</name>
</gene>
<dbReference type="RefSeq" id="WP_288199683.1">
    <property type="nucleotide sequence ID" value="NZ_LT608334.1"/>
</dbReference>